<evidence type="ECO:0000256" key="3">
    <source>
        <dbReference type="ARBA" id="ARBA00012910"/>
    </source>
</evidence>
<feature type="compositionally biased region" description="Polar residues" evidence="8">
    <location>
        <begin position="74"/>
        <end position="89"/>
    </location>
</feature>
<comment type="catalytic activity">
    <reaction evidence="6">
        <text>(3S)-3-hydroxy-3-methylglutaryl-CoA = acetoacetate + acetyl-CoA</text>
        <dbReference type="Rhea" id="RHEA:24404"/>
        <dbReference type="ChEBI" id="CHEBI:13705"/>
        <dbReference type="ChEBI" id="CHEBI:43074"/>
        <dbReference type="ChEBI" id="CHEBI:57288"/>
        <dbReference type="EC" id="4.1.3.4"/>
    </reaction>
</comment>
<dbReference type="GO" id="GO:0006552">
    <property type="term" value="P:L-leucine catabolic process"/>
    <property type="evidence" value="ECO:0007669"/>
    <property type="project" value="TreeGrafter"/>
</dbReference>
<dbReference type="PROSITE" id="PS50991">
    <property type="entry name" value="PYR_CT"/>
    <property type="match status" value="1"/>
</dbReference>
<dbReference type="Gene3D" id="3.20.20.70">
    <property type="entry name" value="Aldolase class I"/>
    <property type="match status" value="1"/>
</dbReference>
<comment type="pathway">
    <text evidence="1">Metabolic intermediate metabolism; (S)-3-hydroxy-3-methylglutaryl-CoA degradation; acetoacetate from (S)-3-hydroxy-3-methylglutaryl-CoA: step 1/1.</text>
</comment>
<keyword evidence="5" id="KW-0456">Lyase</keyword>
<dbReference type="UniPathway" id="UPA00896">
    <property type="reaction ID" value="UER00863"/>
</dbReference>
<feature type="compositionally biased region" description="Polar residues" evidence="8">
    <location>
        <begin position="373"/>
        <end position="409"/>
    </location>
</feature>
<evidence type="ECO:0000256" key="1">
    <source>
        <dbReference type="ARBA" id="ARBA00005143"/>
    </source>
</evidence>
<feature type="coiled-coil region" evidence="7">
    <location>
        <begin position="758"/>
        <end position="1240"/>
    </location>
</feature>
<feature type="compositionally biased region" description="Polar residues" evidence="8">
    <location>
        <begin position="525"/>
        <end position="539"/>
    </location>
</feature>
<dbReference type="InterPro" id="IPR000891">
    <property type="entry name" value="PYR_CT"/>
</dbReference>
<comment type="caution">
    <text evidence="10">The sequence shown here is derived from an EMBL/GenBank/DDBJ whole genome shotgun (WGS) entry which is preliminary data.</text>
</comment>
<feature type="region of interest" description="Disordered" evidence="8">
    <location>
        <begin position="635"/>
        <end position="738"/>
    </location>
</feature>
<feature type="domain" description="Pyruvate carboxyltransferase" evidence="9">
    <location>
        <begin position="1513"/>
        <end position="1780"/>
    </location>
</feature>
<evidence type="ECO:0000256" key="5">
    <source>
        <dbReference type="ARBA" id="ARBA00023239"/>
    </source>
</evidence>
<dbReference type="CDD" id="cd07938">
    <property type="entry name" value="DRE_TIM_HMGL"/>
    <property type="match status" value="1"/>
</dbReference>
<feature type="region of interest" description="Disordered" evidence="8">
    <location>
        <begin position="446"/>
        <end position="617"/>
    </location>
</feature>
<evidence type="ECO:0000256" key="8">
    <source>
        <dbReference type="SAM" id="MobiDB-lite"/>
    </source>
</evidence>
<accession>A0A8J2RQ87</accession>
<dbReference type="Pfam" id="PF00682">
    <property type="entry name" value="HMGL-like"/>
    <property type="match status" value="1"/>
</dbReference>
<feature type="compositionally biased region" description="Low complexity" evidence="8">
    <location>
        <begin position="586"/>
        <end position="609"/>
    </location>
</feature>
<gene>
    <name evidence="10" type="ORF">DGAL_LOCUS3071</name>
</gene>
<name>A0A8J2RQ87_9CRUS</name>
<proteinExistence type="inferred from homology"/>
<keyword evidence="11" id="KW-1185">Reference proteome</keyword>
<sequence>MGTQNNPPSNLRSKSSFSLYVSLRQQLDDLGYNNYLSNDSVPLVDKLLRDLLQYKELCMGSQKHYQTARKKSETSLPSGSVATECSHNNDGQRSHQRILREEQATNAQIEGLQLENTKLHEQIAEFKFVLDQNATIIQRLKKDNDSKSILILQLQNGKGKNELSQSNISKPNIEKDADLPGANLSKIQALYKRILSASDNPAIIDWVKAAETKISNLERELDNTGKALDVSQKTCEQFQKKVLEYENQLIRLENAADRNKSGTHTFAQMKSRMEQKERENRELQTQLSEAIRKQHEAMSRAIMLAGERPCNREATAKNAGAEKKIIGLESERNVMKQMLTTTQRERDELMKEVHRLHSQESALMNEIRALVSNEPSSQGPKTSKNVRFQTSNKSTRSADSGIESATGSGQEEGGGRNRENWLKRLTEQRQLYYDNVHQLLNYMKNRQSLPSDPSSQQEASASSVQFSGSGSRTDGSQPNSQAFIPNQSTVYQQNPPNMTSYNFPQQPHRNTNQPSYHQPPLLNFQPPSQQLPTGQTTYNWPAGQSHAPQTNPVFDQSNQQQVPAGQSNSQQPSGTFGQQHRQIPAQSHPSSGGMQQQQQPSYQWYAQSQGPSGQTNVQHQKIPVCVCGGIPPQSLSQSQDQHGFPQTYQTSVGQPNYPQPYLDPNVGHPNYQQTYQSQSNAQGFAQQPNLSPAQHAQMLATQTSGFDGSDQPNYRISRPTTTNVHDRKTQTESGGSASFYVPTAEDLSKLPDQLQTWAKSIMEEKKTLKEKNSELRLELDEIAENSQKSDGVMNEVTDKLKKAENLIGKLQSELEAANGKLRATEQGLQFERNNLQQLRLDIDEADGNASSLTKKFVEKSTQLDAAKQYCAQLEQNVAALQDQINSLKSQLEAVLSQNEIPNPAVQKLLNEVESRNTRVLQLEKQLAAKQDTINQRDKELDNVNNKLKEFEQNLSTEKAKAQQLQQDIENSQGKLKATEREVSMEKNRLQQLQTDISNADMNAAALAKKMMEKSTQLDDARQRCNELEQKVFRLEEQVGNLQGQLRGLQVQRAQGETEQRQLLDELDASKARINQLERQATTKQDTITMLQNHISTYENKIHMLEKETGDKTSQVELNRRQNERLAGEIDQAKIDNSSLRQENERLVASLAQSRGELDRERKGADDLRREIQSYISHVRQVESILARKDEEKDALLKQFQALANETSSFDTERENMERSIRSQQQEVSTLQAELLTVRRRLGELETLYSQQKTAGVQSEMQADDLLRRLGILERDLRDERGDKVRLEQQLASAHELQNKLEKQLEKLRSEAAQADSTSHQMEAETTRLHEDFRVLDQRLSKEKENVRNLESIVSILRQERSQQENQMRNMSQDLTRLHHREIILQEELANVKAELCGTEGKVADLTRENQRLKQEVLQEKFEREKTRQEYKRMGNLSHTPPLLTSYNVSPAPGAFHIPSGALHNLSTATLVTNTLAPSAGGSSAGSPRRRQTVASRKPFIRCFSNISQSGNFVRIVEVGPRDGLQNEKQIVPTATKIEFINKLSDAGLKSIEATSFVSPKWVPQMADHSEVLLGITKYPNVSYPVLTPNVLGLNAAIKAGAKEVAVFGAASETFSKKNINCSVKESIHRFEEVVNEAKKHGIRIRGYVSCVVGCPYEGVIAPSAVAQVAEALLNVGCYEVSLGDTIGVGTPGSISKMLKEVSRNIPVEVLALHCHDTYGQALANILRGLDMGITVVDSSVSGLGGCPYAKGASGNVASEEVVYMLHGLGVNTGVDLKKLIDAGQYMSTTLGRPTGSKVSRAVLSKKC</sequence>
<feature type="compositionally biased region" description="Polar residues" evidence="8">
    <location>
        <begin position="546"/>
        <end position="585"/>
    </location>
</feature>
<comment type="similarity">
    <text evidence="2">Belongs to the HMG-CoA lyase family.</text>
</comment>
<dbReference type="SUPFAM" id="SSF51569">
    <property type="entry name" value="Aldolase"/>
    <property type="match status" value="1"/>
</dbReference>
<evidence type="ECO:0000259" key="9">
    <source>
        <dbReference type="PROSITE" id="PS50991"/>
    </source>
</evidence>
<dbReference type="SUPFAM" id="SSF57997">
    <property type="entry name" value="Tropomyosin"/>
    <property type="match status" value="3"/>
</dbReference>
<dbReference type="PANTHER" id="PTHR42738:SF7">
    <property type="entry name" value="HYDROXYMETHYLGLUTARYL-COA LYASE"/>
    <property type="match status" value="1"/>
</dbReference>
<dbReference type="EC" id="4.1.3.4" evidence="3"/>
<dbReference type="FunFam" id="3.20.20.70:FF:000038">
    <property type="entry name" value="Hydroxymethylglutaryl-CoA lyase, mitochondrial"/>
    <property type="match status" value="1"/>
</dbReference>
<dbReference type="EMBL" id="CAKKLH010000045">
    <property type="protein sequence ID" value="CAH0100783.1"/>
    <property type="molecule type" value="Genomic_DNA"/>
</dbReference>
<protein>
    <recommendedName>
        <fullName evidence="3">hydroxymethylglutaryl-CoA lyase</fullName>
        <ecNumber evidence="3">4.1.3.4</ecNumber>
    </recommendedName>
</protein>
<keyword evidence="4" id="KW-0479">Metal-binding</keyword>
<evidence type="ECO:0000313" key="11">
    <source>
        <dbReference type="Proteomes" id="UP000789390"/>
    </source>
</evidence>
<feature type="region of interest" description="Disordered" evidence="8">
    <location>
        <begin position="67"/>
        <end position="95"/>
    </location>
</feature>
<evidence type="ECO:0000313" key="10">
    <source>
        <dbReference type="EMBL" id="CAH0100783.1"/>
    </source>
</evidence>
<feature type="region of interest" description="Disordered" evidence="8">
    <location>
        <begin position="373"/>
        <end position="417"/>
    </location>
</feature>
<dbReference type="PANTHER" id="PTHR42738">
    <property type="entry name" value="HYDROXYMETHYLGLUTARYL-COA LYASE"/>
    <property type="match status" value="1"/>
</dbReference>
<feature type="compositionally biased region" description="Polar residues" evidence="8">
    <location>
        <begin position="635"/>
        <end position="656"/>
    </location>
</feature>
<dbReference type="GO" id="GO:0046872">
    <property type="term" value="F:metal ion binding"/>
    <property type="evidence" value="ECO:0007669"/>
    <property type="project" value="UniProtKB-KW"/>
</dbReference>
<dbReference type="NCBIfam" id="NF004283">
    <property type="entry name" value="PRK05692.1"/>
    <property type="match status" value="1"/>
</dbReference>
<feature type="compositionally biased region" description="Polar residues" evidence="8">
    <location>
        <begin position="472"/>
        <end position="516"/>
    </location>
</feature>
<evidence type="ECO:0000256" key="4">
    <source>
        <dbReference type="ARBA" id="ARBA00022723"/>
    </source>
</evidence>
<dbReference type="GO" id="GO:0004419">
    <property type="term" value="F:hydroxymethylglutaryl-CoA lyase activity"/>
    <property type="evidence" value="ECO:0007669"/>
    <property type="project" value="UniProtKB-EC"/>
</dbReference>
<reference evidence="10" key="1">
    <citation type="submission" date="2021-11" db="EMBL/GenBank/DDBJ databases">
        <authorList>
            <person name="Schell T."/>
        </authorList>
    </citation>
    <scope>NUCLEOTIDE SEQUENCE</scope>
    <source>
        <strain evidence="10">M5</strain>
    </source>
</reference>
<feature type="compositionally biased region" description="Polar residues" evidence="8">
    <location>
        <begin position="670"/>
        <end position="723"/>
    </location>
</feature>
<feature type="compositionally biased region" description="Low complexity" evidence="8">
    <location>
        <begin position="451"/>
        <end position="471"/>
    </location>
</feature>
<feature type="coiled-coil region" evidence="7">
    <location>
        <begin position="207"/>
        <end position="359"/>
    </location>
</feature>
<organism evidence="10 11">
    <name type="scientific">Daphnia galeata</name>
    <dbReference type="NCBI Taxonomy" id="27404"/>
    <lineage>
        <taxon>Eukaryota</taxon>
        <taxon>Metazoa</taxon>
        <taxon>Ecdysozoa</taxon>
        <taxon>Arthropoda</taxon>
        <taxon>Crustacea</taxon>
        <taxon>Branchiopoda</taxon>
        <taxon>Diplostraca</taxon>
        <taxon>Cladocera</taxon>
        <taxon>Anomopoda</taxon>
        <taxon>Daphniidae</taxon>
        <taxon>Daphnia</taxon>
    </lineage>
</organism>
<dbReference type="GO" id="GO:0046951">
    <property type="term" value="P:ketone body biosynthetic process"/>
    <property type="evidence" value="ECO:0007669"/>
    <property type="project" value="TreeGrafter"/>
</dbReference>
<evidence type="ECO:0000256" key="6">
    <source>
        <dbReference type="ARBA" id="ARBA00049877"/>
    </source>
</evidence>
<dbReference type="Proteomes" id="UP000789390">
    <property type="component" value="Unassembled WGS sequence"/>
</dbReference>
<dbReference type="OrthoDB" id="6351470at2759"/>
<keyword evidence="7" id="KW-0175">Coiled coil</keyword>
<dbReference type="InterPro" id="IPR013785">
    <property type="entry name" value="Aldolase_TIM"/>
</dbReference>
<feature type="coiled-coil region" evidence="7">
    <location>
        <begin position="1269"/>
        <end position="1429"/>
    </location>
</feature>
<evidence type="ECO:0000256" key="2">
    <source>
        <dbReference type="ARBA" id="ARBA00009405"/>
    </source>
</evidence>
<dbReference type="Gene3D" id="1.10.287.1490">
    <property type="match status" value="2"/>
</dbReference>
<evidence type="ECO:0000256" key="7">
    <source>
        <dbReference type="SAM" id="Coils"/>
    </source>
</evidence>
<dbReference type="InterPro" id="IPR043594">
    <property type="entry name" value="HMGL"/>
</dbReference>